<evidence type="ECO:0000256" key="1">
    <source>
        <dbReference type="SAM" id="Phobius"/>
    </source>
</evidence>
<dbReference type="RefSeq" id="WP_171591765.1">
    <property type="nucleotide sequence ID" value="NZ_CP053538.1"/>
</dbReference>
<reference evidence="2 3" key="1">
    <citation type="submission" date="2020-05" db="EMBL/GenBank/DDBJ databases">
        <title>Complete genome sequence of Hymenobacter sp. TS19 in Coasted Sand Dune.</title>
        <authorList>
            <person name="Lee J.-H."/>
            <person name="Jung J.-H."/>
            <person name="Jeong S."/>
            <person name="Zhao L."/>
            <person name="Kim M.-K."/>
            <person name="Seo H.-S."/>
            <person name="Lim S."/>
        </authorList>
    </citation>
    <scope>NUCLEOTIDE SEQUENCE [LARGE SCALE GENOMIC DNA]</scope>
    <source>
        <strain evidence="2 3">TS19</strain>
    </source>
</reference>
<proteinExistence type="predicted"/>
<feature type="transmembrane region" description="Helical" evidence="1">
    <location>
        <begin position="21"/>
        <end position="43"/>
    </location>
</feature>
<feature type="transmembrane region" description="Helical" evidence="1">
    <location>
        <begin position="134"/>
        <end position="159"/>
    </location>
</feature>
<sequence length="206" mass="23660">MLIPLGMAWSRRAYLTGGLRTLAVLPAFLFASYWLMQLGIYLWHYNLPIAHLSTFGESLLYLKVFRDNMKPSPKRRLVNGLALFFIVFAVFDSFYLEGFDQINSYTNLLESLLVTGLILQYFEEVVFSQHRTDLLRIPLFVASIGILLYLAGTVTVFLFTNHLIMHNDELHARLVYLLSSALVFIMALLLTRAFYLVRPAVTAVQR</sequence>
<name>A0A6M6BGP0_9BACT</name>
<feature type="transmembrane region" description="Helical" evidence="1">
    <location>
        <begin position="174"/>
        <end position="197"/>
    </location>
</feature>
<accession>A0A6M6BGP0</accession>
<evidence type="ECO:0000313" key="2">
    <source>
        <dbReference type="EMBL" id="QJX47671.1"/>
    </source>
</evidence>
<dbReference type="EMBL" id="CP053538">
    <property type="protein sequence ID" value="QJX47671.1"/>
    <property type="molecule type" value="Genomic_DNA"/>
</dbReference>
<keyword evidence="1" id="KW-0472">Membrane</keyword>
<organism evidence="2 3">
    <name type="scientific">Hymenobacter taeanensis</name>
    <dbReference type="NCBI Taxonomy" id="2735321"/>
    <lineage>
        <taxon>Bacteria</taxon>
        <taxon>Pseudomonadati</taxon>
        <taxon>Bacteroidota</taxon>
        <taxon>Cytophagia</taxon>
        <taxon>Cytophagales</taxon>
        <taxon>Hymenobacteraceae</taxon>
        <taxon>Hymenobacter</taxon>
    </lineage>
</organism>
<feature type="transmembrane region" description="Helical" evidence="1">
    <location>
        <begin position="77"/>
        <end position="96"/>
    </location>
</feature>
<keyword evidence="1" id="KW-1133">Transmembrane helix</keyword>
<keyword evidence="1" id="KW-0812">Transmembrane</keyword>
<dbReference type="Proteomes" id="UP000501623">
    <property type="component" value="Chromosome"/>
</dbReference>
<dbReference type="KEGG" id="hts:HMJ29_12250"/>
<gene>
    <name evidence="2" type="ORF">HMJ29_12250</name>
</gene>
<keyword evidence="3" id="KW-1185">Reference proteome</keyword>
<protein>
    <submittedName>
        <fullName evidence="2">Uncharacterized protein</fullName>
    </submittedName>
</protein>
<dbReference type="AlphaFoldDB" id="A0A6M6BGP0"/>
<evidence type="ECO:0000313" key="3">
    <source>
        <dbReference type="Proteomes" id="UP000501623"/>
    </source>
</evidence>